<dbReference type="Pfam" id="PF13732">
    <property type="entry name" value="DrrA1-3_C"/>
    <property type="match status" value="1"/>
</dbReference>
<evidence type="ECO:0000256" key="2">
    <source>
        <dbReference type="ARBA" id="ARBA00022448"/>
    </source>
</evidence>
<feature type="domain" description="ABC transporter" evidence="11">
    <location>
        <begin position="8"/>
        <end position="238"/>
    </location>
</feature>
<organism evidence="12 13">
    <name type="scientific">Nocardiopsis tropica</name>
    <dbReference type="NCBI Taxonomy" id="109330"/>
    <lineage>
        <taxon>Bacteria</taxon>
        <taxon>Bacillati</taxon>
        <taxon>Actinomycetota</taxon>
        <taxon>Actinomycetes</taxon>
        <taxon>Streptosporangiales</taxon>
        <taxon>Nocardiopsidaceae</taxon>
        <taxon>Nocardiopsis</taxon>
    </lineage>
</organism>
<evidence type="ECO:0000256" key="10">
    <source>
        <dbReference type="SAM" id="MobiDB-lite"/>
    </source>
</evidence>
<evidence type="ECO:0000256" key="8">
    <source>
        <dbReference type="ARBA" id="ARBA00023251"/>
    </source>
</evidence>
<comment type="similarity">
    <text evidence="9">Belongs to the ABC transporter superfamily. Drug exporter-1 (DrugE1) (TC 3.A.1.105) family.</text>
</comment>
<dbReference type="PROSITE" id="PS00211">
    <property type="entry name" value="ABC_TRANSPORTER_1"/>
    <property type="match status" value="1"/>
</dbReference>
<dbReference type="InterPro" id="IPR050763">
    <property type="entry name" value="ABC_transporter_ATP-binding"/>
</dbReference>
<keyword evidence="4" id="KW-0547">Nucleotide-binding</keyword>
<keyword evidence="8" id="KW-0046">Antibiotic resistance</keyword>
<evidence type="ECO:0000256" key="3">
    <source>
        <dbReference type="ARBA" id="ARBA00022475"/>
    </source>
</evidence>
<comment type="subcellular location">
    <subcellularLocation>
        <location evidence="1">Cell membrane</location>
        <topology evidence="1">Peripheral membrane protein</topology>
        <orientation evidence="1">Cytoplasmic side</orientation>
    </subcellularLocation>
</comment>
<dbReference type="NCBIfam" id="TIGR01188">
    <property type="entry name" value="drrA"/>
    <property type="match status" value="1"/>
</dbReference>
<sequence length="338" mass="35805">MTHPTPAISARGLRKRYGSTRALDGVDLTVPPGTVLGLLGPNGAGKTTVVRTLATLLRPDAGHALVAGYDVVAQADLVRTRIGLTGQYASVDELLTGRENLVMFSRLYGFGPREAADRAEVLLERFDLVGAADRPADGYSGGMRRRLDLAVSLVQGPAVLFLDEPTTGLDPRSRLQVWDSVRALAASGTTVLLTTQYMEEADRLADSVAVLDRGRVIAEGTPDSLKTRAGGDRVDVIVRDPADLEAAAELLRSAVPGAVGVHRREQRVSVPAEDRMAVLTAVVRALDGSGLRVEDVGVRRPSLDEVFLALTGEPAADRSGGGPGNPAASDDTLRKEYR</sequence>
<keyword evidence="3" id="KW-1003">Cell membrane</keyword>
<dbReference type="SMART" id="SM00382">
    <property type="entry name" value="AAA"/>
    <property type="match status" value="1"/>
</dbReference>
<keyword evidence="13" id="KW-1185">Reference proteome</keyword>
<dbReference type="InterPro" id="IPR027417">
    <property type="entry name" value="P-loop_NTPase"/>
</dbReference>
<evidence type="ECO:0000256" key="9">
    <source>
        <dbReference type="ARBA" id="ARBA00049985"/>
    </source>
</evidence>
<dbReference type="SUPFAM" id="SSF52540">
    <property type="entry name" value="P-loop containing nucleoside triphosphate hydrolases"/>
    <property type="match status" value="1"/>
</dbReference>
<dbReference type="RefSeq" id="WP_352984985.1">
    <property type="nucleotide sequence ID" value="NZ_JBEQNA010000010.1"/>
</dbReference>
<keyword evidence="6" id="KW-1278">Translocase</keyword>
<dbReference type="InterPro" id="IPR005894">
    <property type="entry name" value="DrrA"/>
</dbReference>
<keyword evidence="7" id="KW-0472">Membrane</keyword>
<dbReference type="EMBL" id="JBEQNB010000010">
    <property type="protein sequence ID" value="MES0836097.1"/>
    <property type="molecule type" value="Genomic_DNA"/>
</dbReference>
<feature type="region of interest" description="Disordered" evidence="10">
    <location>
        <begin position="313"/>
        <end position="338"/>
    </location>
</feature>
<dbReference type="GO" id="GO:0005524">
    <property type="term" value="F:ATP binding"/>
    <property type="evidence" value="ECO:0007669"/>
    <property type="project" value="UniProtKB-KW"/>
</dbReference>
<evidence type="ECO:0000256" key="6">
    <source>
        <dbReference type="ARBA" id="ARBA00022967"/>
    </source>
</evidence>
<evidence type="ECO:0000256" key="5">
    <source>
        <dbReference type="ARBA" id="ARBA00022840"/>
    </source>
</evidence>
<evidence type="ECO:0000313" key="13">
    <source>
        <dbReference type="Proteomes" id="UP001432401"/>
    </source>
</evidence>
<protein>
    <submittedName>
        <fullName evidence="12">ATP-binding cassette domain-containing protein</fullName>
    </submittedName>
</protein>
<evidence type="ECO:0000256" key="4">
    <source>
        <dbReference type="ARBA" id="ARBA00022741"/>
    </source>
</evidence>
<accession>A0ABV1ZY99</accession>
<name>A0ABV1ZY99_9ACTN</name>
<evidence type="ECO:0000256" key="7">
    <source>
        <dbReference type="ARBA" id="ARBA00023136"/>
    </source>
</evidence>
<comment type="caution">
    <text evidence="12">The sequence shown here is derived from an EMBL/GenBank/DDBJ whole genome shotgun (WGS) entry which is preliminary data.</text>
</comment>
<dbReference type="InterPro" id="IPR003439">
    <property type="entry name" value="ABC_transporter-like_ATP-bd"/>
</dbReference>
<evidence type="ECO:0000313" key="12">
    <source>
        <dbReference type="EMBL" id="MES0836097.1"/>
    </source>
</evidence>
<dbReference type="PANTHER" id="PTHR42711:SF19">
    <property type="entry name" value="DOXORUBICIN RESISTANCE ATP-BINDING PROTEIN DRRA"/>
    <property type="match status" value="1"/>
</dbReference>
<evidence type="ECO:0000259" key="11">
    <source>
        <dbReference type="PROSITE" id="PS50893"/>
    </source>
</evidence>
<reference evidence="12 13" key="1">
    <citation type="submission" date="2024-06" db="EMBL/GenBank/DDBJ databases">
        <authorList>
            <person name="Bataeva Y.V."/>
            <person name="Grigorian L.N."/>
            <person name="Solomentsev V.I."/>
        </authorList>
    </citation>
    <scope>NUCLEOTIDE SEQUENCE [LARGE SCALE GENOMIC DNA]</scope>
    <source>
        <strain evidence="13">SCPM-O-B-12605 (RCAM04882)</strain>
    </source>
</reference>
<gene>
    <name evidence="12" type="ORF">ABUK86_20130</name>
</gene>
<dbReference type="PANTHER" id="PTHR42711">
    <property type="entry name" value="ABC TRANSPORTER ATP-BINDING PROTEIN"/>
    <property type="match status" value="1"/>
</dbReference>
<dbReference type="InterPro" id="IPR003593">
    <property type="entry name" value="AAA+_ATPase"/>
</dbReference>
<dbReference type="Gene3D" id="3.40.50.300">
    <property type="entry name" value="P-loop containing nucleotide triphosphate hydrolases"/>
    <property type="match status" value="1"/>
</dbReference>
<dbReference type="Pfam" id="PF00005">
    <property type="entry name" value="ABC_tran"/>
    <property type="match status" value="1"/>
</dbReference>
<evidence type="ECO:0000256" key="1">
    <source>
        <dbReference type="ARBA" id="ARBA00004413"/>
    </source>
</evidence>
<dbReference type="InterPro" id="IPR017871">
    <property type="entry name" value="ABC_transporter-like_CS"/>
</dbReference>
<dbReference type="PROSITE" id="PS50893">
    <property type="entry name" value="ABC_TRANSPORTER_2"/>
    <property type="match status" value="1"/>
</dbReference>
<keyword evidence="5 12" id="KW-0067">ATP-binding</keyword>
<proteinExistence type="inferred from homology"/>
<dbReference type="Proteomes" id="UP001432401">
    <property type="component" value="Unassembled WGS sequence"/>
</dbReference>
<keyword evidence="2" id="KW-0813">Transport</keyword>
<dbReference type="InterPro" id="IPR025302">
    <property type="entry name" value="DrrA1/2-like_C"/>
</dbReference>